<dbReference type="EMBL" id="MLAK01000565">
    <property type="protein sequence ID" value="OHT12366.1"/>
    <property type="molecule type" value="Genomic_DNA"/>
</dbReference>
<keyword evidence="1" id="KW-0472">Membrane</keyword>
<dbReference type="GeneID" id="94834530"/>
<reference evidence="2" key="1">
    <citation type="submission" date="2016-10" db="EMBL/GenBank/DDBJ databases">
        <authorList>
            <person name="Benchimol M."/>
            <person name="Almeida L.G."/>
            <person name="Vasconcelos A.T."/>
            <person name="Perreira-Neves A."/>
            <person name="Rosa I.A."/>
            <person name="Tasca T."/>
            <person name="Bogo M.R."/>
            <person name="de Souza W."/>
        </authorList>
    </citation>
    <scope>NUCLEOTIDE SEQUENCE [LARGE SCALE GENOMIC DNA]</scope>
    <source>
        <strain evidence="2">K</strain>
    </source>
</reference>
<name>A0A1J4KRS4_9EUKA</name>
<keyword evidence="1" id="KW-0812">Transmembrane</keyword>
<feature type="transmembrane region" description="Helical" evidence="1">
    <location>
        <begin position="6"/>
        <end position="33"/>
    </location>
</feature>
<organism evidence="2 3">
    <name type="scientific">Tritrichomonas foetus</name>
    <dbReference type="NCBI Taxonomy" id="1144522"/>
    <lineage>
        <taxon>Eukaryota</taxon>
        <taxon>Metamonada</taxon>
        <taxon>Parabasalia</taxon>
        <taxon>Tritrichomonadida</taxon>
        <taxon>Tritrichomonadidae</taxon>
        <taxon>Tritrichomonas</taxon>
    </lineage>
</organism>
<dbReference type="VEuPathDB" id="TrichDB:TRFO_17848"/>
<dbReference type="Proteomes" id="UP000179807">
    <property type="component" value="Unassembled WGS sequence"/>
</dbReference>
<dbReference type="OrthoDB" id="10651717at2759"/>
<accession>A0A1J4KRS4</accession>
<evidence type="ECO:0000313" key="3">
    <source>
        <dbReference type="Proteomes" id="UP000179807"/>
    </source>
</evidence>
<proteinExistence type="predicted"/>
<evidence type="ECO:0000313" key="2">
    <source>
        <dbReference type="EMBL" id="OHT12366.1"/>
    </source>
</evidence>
<protein>
    <recommendedName>
        <fullName evidence="4">Nucleotide-diphospho-sugar transferase domain-containing protein</fullName>
    </recommendedName>
</protein>
<dbReference type="AlphaFoldDB" id="A0A1J4KRS4"/>
<comment type="caution">
    <text evidence="2">The sequence shown here is derived from an EMBL/GenBank/DDBJ whole genome shotgun (WGS) entry which is preliminary data.</text>
</comment>
<evidence type="ECO:0000256" key="1">
    <source>
        <dbReference type="SAM" id="Phobius"/>
    </source>
</evidence>
<sequence>MIIFTFPFYIILVIVVLMIIPTSIGIHIHCIFLERSQIYYNEKYNLTQSKVFNLSDNMKIIYGWIDFANIENHSFHSYSNFSKCQMCNFSPHNHGFIDHDDSNDLIVSFLIGKMAGVIPFIQSLRTTGSKAQIAIFVDTLTLHTIHQRFGSFMDYCGVNLIEIGDYQKVKYYRHIYYIKYLTAASFLSTHNQFNRILITDVSDVIFQGNPFLTPFPHNNTFIVSPEFEKNGLNTSHWNTGKEYKIIRLLAENKNHTNTFAYHRQRRYYNGGIILTTQYLAINHTLNVINILNKLTTSQWNRLDRLNIRVEEQNVHNFAINEYLWKNKSIKVISDGPNHEIFMLWGRKIVRGQKFPDFKYKGKYVLLFHLTYIDKKYCKSIKYKCPPIFKFKPYYRC</sequence>
<keyword evidence="3" id="KW-1185">Reference proteome</keyword>
<gene>
    <name evidence="2" type="ORF">TRFO_17848</name>
</gene>
<evidence type="ECO:0008006" key="4">
    <source>
        <dbReference type="Google" id="ProtNLM"/>
    </source>
</evidence>
<dbReference type="RefSeq" id="XP_068365502.1">
    <property type="nucleotide sequence ID" value="XM_068499826.1"/>
</dbReference>
<keyword evidence="1" id="KW-1133">Transmembrane helix</keyword>